<feature type="compositionally biased region" description="Low complexity" evidence="1">
    <location>
        <begin position="1909"/>
        <end position="1924"/>
    </location>
</feature>
<feature type="region of interest" description="Disordered" evidence="1">
    <location>
        <begin position="3088"/>
        <end position="3110"/>
    </location>
</feature>
<feature type="domain" description="DUF4758" evidence="2">
    <location>
        <begin position="244"/>
        <end position="297"/>
    </location>
</feature>
<feature type="compositionally biased region" description="Polar residues" evidence="1">
    <location>
        <begin position="2368"/>
        <end position="2380"/>
    </location>
</feature>
<feature type="compositionally biased region" description="Basic and acidic residues" evidence="1">
    <location>
        <begin position="1182"/>
        <end position="1202"/>
    </location>
</feature>
<feature type="region of interest" description="Disordered" evidence="1">
    <location>
        <begin position="1614"/>
        <end position="1759"/>
    </location>
</feature>
<feature type="compositionally biased region" description="Polar residues" evidence="1">
    <location>
        <begin position="625"/>
        <end position="634"/>
    </location>
</feature>
<gene>
    <name evidence="3" type="ORF">NTEN_LOCUS7092</name>
</gene>
<feature type="compositionally biased region" description="Low complexity" evidence="1">
    <location>
        <begin position="825"/>
        <end position="843"/>
    </location>
</feature>
<feature type="compositionally biased region" description="Polar residues" evidence="1">
    <location>
        <begin position="870"/>
        <end position="886"/>
    </location>
</feature>
<feature type="compositionally biased region" description="Basic and acidic residues" evidence="1">
    <location>
        <begin position="3207"/>
        <end position="3218"/>
    </location>
</feature>
<keyword evidence="4" id="KW-1185">Reference proteome</keyword>
<feature type="region of interest" description="Disordered" evidence="1">
    <location>
        <begin position="1773"/>
        <end position="1796"/>
    </location>
</feature>
<feature type="compositionally biased region" description="Polar residues" evidence="1">
    <location>
        <begin position="1615"/>
        <end position="1625"/>
    </location>
</feature>
<feature type="compositionally biased region" description="Low complexity" evidence="1">
    <location>
        <begin position="763"/>
        <end position="784"/>
    </location>
</feature>
<feature type="compositionally biased region" description="Pro residues" evidence="1">
    <location>
        <begin position="2419"/>
        <end position="2435"/>
    </location>
</feature>
<sequence length="3551" mass="388841">MTVSPIVPTSTADYIEPTVMIEPSILPAPPVPTEVIASPAEKSADEPVEPLPTEALLEPTTYYTTYTYFTTSYIGNETVINSHLETETNVETATRSSLSEVTEQITASQVSTEQASLTPTGTTTPPTGLISTIRTSDVNDGVTTLLNTDIYGTYIDGLYAQVLESSSEIVAPSAASSTTDAAQPTGVVSINEGKIVDANGVTTTHFTTKAIGTYIDALYAQVLESTSSVVVDEVKKTELPPESESTVTLGTKIFTTGLVRLIEGSIVKDLTTTFYESRVIGTVIDGRYAQIIESTSSFKSGMSSTADILSPTSTLPPASGISPTQAVTTSSPATLEGSQPGDGEDGDDDEDGENQKSKPGFQGKKKTFTPVIRPFSSRPRPTFQPKKKTGDPATTITRTSFTPTVTATPASKSGFGSSRNRFAANRSKVSTNALSEIKPTASSSRRFSRPRSTSAASFGGASSFGGGSRSRSSPSRVQPTASATPSARRGGFNYRSTGRPNAILPTASRSRIRPTGVNPFNRFSSTTPVDEINNNDISGAAVTEDVEHNTASEEEQEEIVTSAPTTTTESPRRANNPLLRFRRPPILQRTVTTTSTTPKPQTTPKRSPSLLRRPDSRSGGAVATTPRSRPTVSLNRIKPRPASSLFPPRGKKPNQDEVEESEKEEQEPNEEIADDEIQDNEYDGSETAEQTSSTTTEVSKNSRRSKALSPVVQIRPFTRRPRTKRQADYGNRYSARYRRPVARASSYDYDYDYSPEPVREVVTRPPTSRGYSSRNSRNQQIQSRDYSRDVQTQQTQPQQQLQPRVRPSSVPSTPRHQFTLRERTPQQTTTSPRSSNFRRPTTSPRRRLSTELTTPSQRLSKPVTRHRPVTTESPSYSRGTIRRFNNQQQSRRTTARSRYRDSNDFDTYSAKPFDGTITVTHRVPTEVTIPVVNGKNTEYKPVITAKPSLEVLAPFQYSSTIGKDGKSTIVLNSDLTSTLPNGFMEVTKFVIFETPTTSVTFTPTTLRGRKTSFSHIVPSTVYEVRPEVSTIQPNLGDNPLANILLSQLLLGNLAQPTIAGQPQTPVTEYKTKTTTYVTTVTSHTSTILPLTFRGKEITTTIVDSSVHVITATEYLTETVVVTPTAVIQPGIANPLNTLLLPALLQAQILNQQTPNPLLKVQPQKQFDELYNLDKQIEDEDAEQRLNKKDEYNEEERKVRESNEEQEQEIDAKPARKKSKLKLKDKDKILDSGSTVVTLYVSGKHPGEFTTVLSTVPINEKSSASVKKREIDSALWNAELFKIQASRTPELGSSFSDEISNYISPVLDEVRIESSEVETPSLESELTYGNRYLKLYQSTHPELLDDDEVSEQNQQSTGHFLLAGHAESAPDQRKASSRSSPFLHREKRDTSPVRKVIRIRVPVSRRKFSTEEGHDYYEGAASSQLEETHGSAQEHTGNEEHERKVKKVLVARRKPIETSEPVRRRILVTKRRPILESGHSDVVEPHQEELEFPSEVEEHLDSIAPTSATRRRVLRTKKRLIHQSVEEAEQIEPSEQAPKRRITVTRKRVVQTGDPGSARDQNMRTLYNYQYSIPSDGPGSSVMVSEVFMSGSGITSQMESDIDFKELMEDAAGGITQANQKPTEGTENYGKEESSTSSSSQESTENQEEPTDGKANEGSTKAVTEHPVESELELKQAIKNDESYLQGDTRESDENEYIHTSKEESTQKPVSGTPSSTPEEPEYYDYSDDVEQPGDEDIASHQGADLSNENFESKDENTDLESSFVTIFPYDMPDSTSSSTASLPDATNTIKTPESSKVELRPLEIGQFGPTEIPVSISDVTEIPVTISMEPMEDPVTITAGFYGVVETDATSTTSQAAPEATSQASPHTTSRVTSQTSSQESSQTTTHITSQTIKPSITPTQSQTPEARTTITDTPNSTDTTEPNDIPKQNDIPIEPATLIEYQTIVKTLTTTRSRTFTYVVTRVSGDEHYVTSSTTVKPDIKTTTVTEILPVLPTQSALTGTSPIGGRGLYVIEPRHNLATKVMANGVEVIVAGDKSTLPGSPLLKVIPTGLAKPITLAPSTLTDHMMMVLPPESQNKEPIVATATLNNGVKMEVTAAASKLISPESVDLGSSFGDASNVVTGSTIIFFDDEVQPTPALGSSIFETSSEHTSIVTKTPALLTSTPALQASQSSVSNTKITSPDDADESMLIEMAADPPTTSGGSSPVNNIFQGFNALGPVINAMADLFQNNFGENKKKNESRPSFNIPQAYLYQKPKDTASKPPTTQVSPVYVPLREPSDSETAESQHLGGMNVFLDIHQRNKPGADRNNIEAALLSGGIAISPGQVITTNSDVIIGKHAVHGPRPPLKPSAKNDIVEGMKPPPPPGTHSQSNHSPSKSTPAPIASSPLKTGGVLAKPNWPVRDQERYPSVLVPHRVALPPPKQEAPPLVPPPLRPQFTHSNNKHISKPGAPDRSSTEQKFSMQIDPPKEPHGKPHKYYKNPTYQRVPYEPLQKESGPSHYEPRPPYRNGPYKNEKNRPAQTKPAVTINREDNNEKTTLVNVSIVHEMNSNQREPFVTTPAVDQTLLVNIQPSQVANVVIPHGISTALIYSGGSSEVPSQKGEIFNEPSPYPDAEVGLVGVAGLSTSGESTHVPSNAVRLDVPVSPQAVDIQSLKRPTHTDLGWHRNQSKRPPTSLLDDASGLEFMTPPPPPHPQISSYVNYHLPKDQTDDQEGEYSVNNEYHAESGENSNPNVKNWPQWDSKINSGLVLPNRPRPFRPFSNYTNDLGPPGVQYSVINSKPVLLGHENTEKQPPIVKGKPSVTSFDNKDEATVSVGLPTNLAPADEVASIPTASNKQDNPIVLRPTFESKREKPLQAKPIYKPKPMPSNKYVDNIKDAMSMDEKPPPPTFETPSYEVPTTLDTAALHSINMANGPDRNTQQQQDDSVVGLTPPVPTMNQPVVERSTKRPSIATERPTFRPSFPTRRTFPTRKRPPPPYKFEIPLSTVATKPKKPSYQENIRPPMASIPSDELAPPMKPVTYHPGKQEYNHSIKLNIGSQQPVSSVSINPVLGGSLKVEEVPQKPEVITADVKVRIHPNKSVILMQNKNHYGNQGNDNAHDASSYHSSSSTIKPPEMFSFNYVENVKDRNVVGNNEPTRRRPAVENSSSFNRDNERPPQQKPSVDGDQPSNVGFGIRVQGVELSNDQDNQASDKYYFSEANSSKKRKPDLDRNKYEVEKVSPPPTPQLYTPTPTPTSPFKAQNSEHMIIGSETIYPQDDIVTIATLPIDNKSMVQFHQVSTANAIQVTAGPSKPLQNYVTPVRNIEQGHSVVPLQLKNVNPPSGSSNIGSGKNGNILVQRPPPRMTTYVVTHTQTHTQTLTVTTTESRIVQSKGQKPSTHTLVVTQTHTSTILDTVTEVRTLIQPTSIVQTVTTTIPQATTTIFPTPVIHATKPTATIENQGPTKITVPDDSDTILVVMTDKNSKNTMPHKELDPNEPVLEIEGAPDDNEVSPNVLLGGLLSQHHLTGNECKPGCKASRNERCQKIDGIMRCVCRPGFARMFAERPCKREYS</sequence>
<feature type="compositionally biased region" description="Acidic residues" evidence="1">
    <location>
        <begin position="342"/>
        <end position="352"/>
    </location>
</feature>
<feature type="compositionally biased region" description="Polar residues" evidence="1">
    <location>
        <begin position="305"/>
        <end position="337"/>
    </location>
</feature>
<proteinExistence type="predicted"/>
<organism evidence="3 4">
    <name type="scientific">Nesidiocoris tenuis</name>
    <dbReference type="NCBI Taxonomy" id="355587"/>
    <lineage>
        <taxon>Eukaryota</taxon>
        <taxon>Metazoa</taxon>
        <taxon>Ecdysozoa</taxon>
        <taxon>Arthropoda</taxon>
        <taxon>Hexapoda</taxon>
        <taxon>Insecta</taxon>
        <taxon>Pterygota</taxon>
        <taxon>Neoptera</taxon>
        <taxon>Paraneoptera</taxon>
        <taxon>Hemiptera</taxon>
        <taxon>Heteroptera</taxon>
        <taxon>Panheteroptera</taxon>
        <taxon>Cimicomorpha</taxon>
        <taxon>Miridae</taxon>
        <taxon>Dicyphina</taxon>
        <taxon>Nesidiocoris</taxon>
    </lineage>
</organism>
<evidence type="ECO:0000256" key="1">
    <source>
        <dbReference type="SAM" id="MobiDB-lite"/>
    </source>
</evidence>
<dbReference type="PANTHER" id="PTHR39072">
    <property type="entry name" value="RE48511P"/>
    <property type="match status" value="1"/>
</dbReference>
<feature type="compositionally biased region" description="Low complexity" evidence="1">
    <location>
        <begin position="2958"/>
        <end position="2967"/>
    </location>
</feature>
<feature type="compositionally biased region" description="Acidic residues" evidence="1">
    <location>
        <begin position="1718"/>
        <end position="1736"/>
    </location>
</feature>
<feature type="compositionally biased region" description="Polar residues" evidence="1">
    <location>
        <begin position="392"/>
        <end position="420"/>
    </location>
</feature>
<dbReference type="PANTHER" id="PTHR39072:SF2">
    <property type="match status" value="1"/>
</dbReference>
<name>A0A6H5GFB4_9HEMI</name>
<feature type="compositionally biased region" description="Polar residues" evidence="1">
    <location>
        <begin position="1420"/>
        <end position="1434"/>
    </location>
</feature>
<feature type="domain" description="DUF4758" evidence="2">
    <location>
        <begin position="59"/>
        <end position="168"/>
    </location>
</feature>
<feature type="compositionally biased region" description="Basic and acidic residues" evidence="1">
    <location>
        <begin position="1662"/>
        <end position="1705"/>
    </location>
</feature>
<feature type="region of interest" description="Disordered" evidence="1">
    <location>
        <begin position="301"/>
        <end position="734"/>
    </location>
</feature>
<reference evidence="3 4" key="1">
    <citation type="submission" date="2020-02" db="EMBL/GenBank/DDBJ databases">
        <authorList>
            <person name="Ferguson B K."/>
        </authorList>
    </citation>
    <scope>NUCLEOTIDE SEQUENCE [LARGE SCALE GENOMIC DNA]</scope>
</reference>
<evidence type="ECO:0000313" key="4">
    <source>
        <dbReference type="Proteomes" id="UP000479000"/>
    </source>
</evidence>
<dbReference type="EMBL" id="CADCXU010010468">
    <property type="protein sequence ID" value="CAB0001305.1"/>
    <property type="molecule type" value="Genomic_DNA"/>
</dbReference>
<feature type="compositionally biased region" description="Low complexity" evidence="1">
    <location>
        <begin position="687"/>
        <end position="697"/>
    </location>
</feature>
<feature type="region of interest" description="Disordered" evidence="1">
    <location>
        <begin position="1364"/>
        <end position="1388"/>
    </location>
</feature>
<dbReference type="InterPro" id="IPR031866">
    <property type="entry name" value="DUF4758"/>
</dbReference>
<feature type="compositionally biased region" description="Low complexity" evidence="1">
    <location>
        <begin position="588"/>
        <end position="611"/>
    </location>
</feature>
<feature type="region of interest" description="Disordered" evidence="1">
    <location>
        <begin position="758"/>
        <end position="903"/>
    </location>
</feature>
<feature type="region of interest" description="Disordered" evidence="1">
    <location>
        <begin position="2419"/>
        <end position="2527"/>
    </location>
</feature>
<feature type="region of interest" description="Disordered" evidence="1">
    <location>
        <begin position="1180"/>
        <end position="1217"/>
    </location>
</feature>
<feature type="region of interest" description="Disordered" evidence="1">
    <location>
        <begin position="1850"/>
        <end position="1933"/>
    </location>
</feature>
<feature type="compositionally biased region" description="Low complexity" evidence="1">
    <location>
        <begin position="439"/>
        <end position="461"/>
    </location>
</feature>
<feature type="compositionally biased region" description="Polar residues" evidence="1">
    <location>
        <begin position="3181"/>
        <end position="3191"/>
    </location>
</feature>
<feature type="compositionally biased region" description="Low complexity" evidence="1">
    <location>
        <begin position="791"/>
        <end position="815"/>
    </location>
</feature>
<feature type="region of interest" description="Disordered" evidence="1">
    <location>
        <begin position="2339"/>
        <end position="2397"/>
    </location>
</feature>
<feature type="compositionally biased region" description="Polar residues" evidence="1">
    <location>
        <begin position="1706"/>
        <end position="1717"/>
    </location>
</feature>
<feature type="compositionally biased region" description="Polar residues" evidence="1">
    <location>
        <begin position="521"/>
        <end position="537"/>
    </location>
</feature>
<feature type="compositionally biased region" description="Polar residues" evidence="1">
    <location>
        <begin position="1893"/>
        <end position="1907"/>
    </location>
</feature>
<dbReference type="OrthoDB" id="10040649at2759"/>
<feature type="compositionally biased region" description="Acidic residues" evidence="1">
    <location>
        <begin position="656"/>
        <end position="686"/>
    </location>
</feature>
<feature type="region of interest" description="Disordered" evidence="1">
    <location>
        <begin position="3129"/>
        <end position="3240"/>
    </location>
</feature>
<feature type="compositionally biased region" description="Polar residues" evidence="1">
    <location>
        <begin position="1773"/>
        <end position="1792"/>
    </location>
</feature>
<feature type="region of interest" description="Disordered" evidence="1">
    <location>
        <begin position="2930"/>
        <end position="3014"/>
    </location>
</feature>
<accession>A0A6H5GFB4</accession>
<dbReference type="Pfam" id="PF15950">
    <property type="entry name" value="DUF4758"/>
    <property type="match status" value="3"/>
</dbReference>
<dbReference type="Proteomes" id="UP000479000">
    <property type="component" value="Unassembled WGS sequence"/>
</dbReference>
<feature type="compositionally biased region" description="Pro residues" evidence="1">
    <location>
        <begin position="3220"/>
        <end position="3235"/>
    </location>
</feature>
<feature type="compositionally biased region" description="Polar residues" evidence="1">
    <location>
        <begin position="1850"/>
        <end position="1867"/>
    </location>
</feature>
<feature type="compositionally biased region" description="Low complexity" evidence="1">
    <location>
        <begin position="1868"/>
        <end position="1892"/>
    </location>
</feature>
<evidence type="ECO:0000313" key="3">
    <source>
        <dbReference type="EMBL" id="CAB0001305.1"/>
    </source>
</evidence>
<feature type="compositionally biased region" description="Low complexity" evidence="1">
    <location>
        <begin position="1634"/>
        <end position="1643"/>
    </location>
</feature>
<evidence type="ECO:0000259" key="2">
    <source>
        <dbReference type="Pfam" id="PF15950"/>
    </source>
</evidence>
<protein>
    <recommendedName>
        <fullName evidence="2">DUF4758 domain-containing protein</fullName>
    </recommendedName>
</protein>
<feature type="domain" description="DUF4758" evidence="2">
    <location>
        <begin position="175"/>
        <end position="228"/>
    </location>
</feature>
<feature type="region of interest" description="Disordered" evidence="1">
    <location>
        <begin position="1411"/>
        <end position="1442"/>
    </location>
</feature>